<dbReference type="EMBL" id="JACBZD010000001">
    <property type="protein sequence ID" value="NYI03579.1"/>
    <property type="molecule type" value="Genomic_DNA"/>
</dbReference>
<feature type="compositionally biased region" description="Basic and acidic residues" evidence="1">
    <location>
        <begin position="76"/>
        <end position="96"/>
    </location>
</feature>
<protein>
    <submittedName>
        <fullName evidence="2">Putative ArsR family transcriptional regulator</fullName>
    </submittedName>
</protein>
<evidence type="ECO:0000256" key="1">
    <source>
        <dbReference type="SAM" id="MobiDB-lite"/>
    </source>
</evidence>
<dbReference type="Pfam" id="PF12840">
    <property type="entry name" value="HTH_20"/>
    <property type="match status" value="1"/>
</dbReference>
<dbReference type="CDD" id="cd00090">
    <property type="entry name" value="HTH_ARSR"/>
    <property type="match status" value="1"/>
</dbReference>
<dbReference type="InterPro" id="IPR036388">
    <property type="entry name" value="WH-like_DNA-bd_sf"/>
</dbReference>
<dbReference type="InterPro" id="IPR011991">
    <property type="entry name" value="ArsR-like_HTH"/>
</dbReference>
<reference evidence="2 3" key="1">
    <citation type="submission" date="2020-07" db="EMBL/GenBank/DDBJ databases">
        <title>Sequencing the genomes of 1000 actinobacteria strains.</title>
        <authorList>
            <person name="Klenk H.-P."/>
        </authorList>
    </citation>
    <scope>NUCLEOTIDE SEQUENCE [LARGE SCALE GENOMIC DNA]</scope>
    <source>
        <strain evidence="2 3">DSM 42178</strain>
    </source>
</reference>
<dbReference type="Proteomes" id="UP000567795">
    <property type="component" value="Unassembled WGS sequence"/>
</dbReference>
<gene>
    <name evidence="2" type="ORF">FHU37_000522</name>
</gene>
<dbReference type="Gene3D" id="1.10.10.10">
    <property type="entry name" value="Winged helix-like DNA-binding domain superfamily/Winged helix DNA-binding domain"/>
    <property type="match status" value="1"/>
</dbReference>
<name>A0A852ZMF2_9ACTN</name>
<dbReference type="InterPro" id="IPR036390">
    <property type="entry name" value="WH_DNA-bd_sf"/>
</dbReference>
<evidence type="ECO:0000313" key="3">
    <source>
        <dbReference type="Proteomes" id="UP000567795"/>
    </source>
</evidence>
<keyword evidence="3" id="KW-1185">Reference proteome</keyword>
<evidence type="ECO:0000313" key="2">
    <source>
        <dbReference type="EMBL" id="NYI03579.1"/>
    </source>
</evidence>
<organism evidence="2 3">
    <name type="scientific">Allostreptomyces psammosilenae</name>
    <dbReference type="NCBI Taxonomy" id="1892865"/>
    <lineage>
        <taxon>Bacteria</taxon>
        <taxon>Bacillati</taxon>
        <taxon>Actinomycetota</taxon>
        <taxon>Actinomycetes</taxon>
        <taxon>Kitasatosporales</taxon>
        <taxon>Streptomycetaceae</taxon>
        <taxon>Allostreptomyces</taxon>
    </lineage>
</organism>
<accession>A0A852ZMF2</accession>
<dbReference type="RefSeq" id="WP_312892391.1">
    <property type="nucleotide sequence ID" value="NZ_JACBZD010000001.1"/>
</dbReference>
<dbReference type="SUPFAM" id="SSF46785">
    <property type="entry name" value="Winged helix' DNA-binding domain"/>
    <property type="match status" value="1"/>
</dbReference>
<comment type="caution">
    <text evidence="2">The sequence shown here is derived from an EMBL/GenBank/DDBJ whole genome shotgun (WGS) entry which is preliminary data.</text>
</comment>
<sequence length="203" mass="22194">MSTEENSPVIAGLADHPVRSALLGLLAESGTLTATEAARRLGHSSGVCSFHLRQLARYGVVEEAPHAGGRVRPWQLRREPAGEGGDGDRGRSDGHRGAAARNGLLGDLARGLEDESYRRWLDRRAELPARWRHDEAFSDVVYLTPEELREVADAVRALVARYQRREWHPASRPPGAAPVALVTRLFPLLEGRAGERGEDGEAD</sequence>
<feature type="region of interest" description="Disordered" evidence="1">
    <location>
        <begin position="71"/>
        <end position="100"/>
    </location>
</feature>
<proteinExistence type="predicted"/>
<dbReference type="AlphaFoldDB" id="A0A852ZMF2"/>